<organism evidence="11 12">
    <name type="scientific">Funneliformis geosporum</name>
    <dbReference type="NCBI Taxonomy" id="1117311"/>
    <lineage>
        <taxon>Eukaryota</taxon>
        <taxon>Fungi</taxon>
        <taxon>Fungi incertae sedis</taxon>
        <taxon>Mucoromycota</taxon>
        <taxon>Glomeromycotina</taxon>
        <taxon>Glomeromycetes</taxon>
        <taxon>Glomerales</taxon>
        <taxon>Glomeraceae</taxon>
        <taxon>Funneliformis</taxon>
    </lineage>
</organism>
<protein>
    <recommendedName>
        <fullName evidence="3">DNA topoisomerase (ATP-hydrolyzing)</fullName>
        <ecNumber evidence="3">5.6.2.2</ecNumber>
    </recommendedName>
</protein>
<evidence type="ECO:0000256" key="4">
    <source>
        <dbReference type="ARBA" id="ARBA00022741"/>
    </source>
</evidence>
<evidence type="ECO:0000256" key="7">
    <source>
        <dbReference type="ARBA" id="ARBA00023125"/>
    </source>
</evidence>
<dbReference type="SUPFAM" id="SSF56719">
    <property type="entry name" value="Type II DNA topoisomerase"/>
    <property type="match status" value="1"/>
</dbReference>
<feature type="non-terminal residue" evidence="11">
    <location>
        <position position="278"/>
    </location>
</feature>
<dbReference type="GO" id="GO:0000819">
    <property type="term" value="P:sister chromatid segregation"/>
    <property type="evidence" value="ECO:0007669"/>
    <property type="project" value="TreeGrafter"/>
</dbReference>
<dbReference type="PANTHER" id="PTHR10169:SF38">
    <property type="entry name" value="DNA TOPOISOMERASE 2"/>
    <property type="match status" value="1"/>
</dbReference>
<gene>
    <name evidence="11" type="ORF">FWILDA_LOCUS17867</name>
</gene>
<name>A0A9W4T9R4_9GLOM</name>
<dbReference type="InterPro" id="IPR013758">
    <property type="entry name" value="Topo_IIA_A/C_ab"/>
</dbReference>
<evidence type="ECO:0000256" key="2">
    <source>
        <dbReference type="ARBA" id="ARBA00001946"/>
    </source>
</evidence>
<comment type="catalytic activity">
    <reaction evidence="1">
        <text>ATP-dependent breakage, passage and rejoining of double-stranded DNA.</text>
        <dbReference type="EC" id="5.6.2.2"/>
    </reaction>
</comment>
<dbReference type="InterPro" id="IPR013760">
    <property type="entry name" value="Topo_IIA-like_dom_sf"/>
</dbReference>
<dbReference type="InterPro" id="IPR050634">
    <property type="entry name" value="DNA_Topoisomerase_II"/>
</dbReference>
<evidence type="ECO:0000256" key="5">
    <source>
        <dbReference type="ARBA" id="ARBA00022840"/>
    </source>
</evidence>
<evidence type="ECO:0000256" key="3">
    <source>
        <dbReference type="ARBA" id="ARBA00012895"/>
    </source>
</evidence>
<evidence type="ECO:0000313" key="11">
    <source>
        <dbReference type="EMBL" id="CAI2197018.1"/>
    </source>
</evidence>
<keyword evidence="12" id="KW-1185">Reference proteome</keyword>
<evidence type="ECO:0000256" key="6">
    <source>
        <dbReference type="ARBA" id="ARBA00023029"/>
    </source>
</evidence>
<sequence>MKIGRRRPPDAKNWKVKYYKGLGTSNTKEARLYFKNLKRHKETFCTYEKKRSRYSRRFKAGQRKKNYKKEIKVSSLSGAVLEQAAYHHGDASLQGTIIGMAYDFVVSNNVNILNGEGQFGKRAPGGKDASLRSLYQHHLSSTQHERSSTHKMTSIISESEPIGVHLSQIIILKKSFDNLKRLINNEETTRGTVGSRITKNKQHTTTTIDFTIKLSSESLKDSLEEGLEKRFMMSSPIGMSNLVCFDDAKVVFENMILPKKFQRNFTHTGSITIIRGRF</sequence>
<feature type="domain" description="Topo IIA-type catalytic" evidence="10">
    <location>
        <begin position="44"/>
        <end position="278"/>
    </location>
</feature>
<dbReference type="GO" id="GO:0005634">
    <property type="term" value="C:nucleus"/>
    <property type="evidence" value="ECO:0007669"/>
    <property type="project" value="TreeGrafter"/>
</dbReference>
<dbReference type="EMBL" id="CAMKVN010015441">
    <property type="protein sequence ID" value="CAI2197018.1"/>
    <property type="molecule type" value="Genomic_DNA"/>
</dbReference>
<keyword evidence="7 9" id="KW-0238">DNA-binding</keyword>
<dbReference type="OrthoDB" id="276498at2759"/>
<comment type="caution">
    <text evidence="11">The sequence shown here is derived from an EMBL/GenBank/DDBJ whole genome shotgun (WGS) entry which is preliminary data.</text>
</comment>
<dbReference type="PANTHER" id="PTHR10169">
    <property type="entry name" value="DNA TOPOISOMERASE/GYRASE"/>
    <property type="match status" value="1"/>
</dbReference>
<dbReference type="GO" id="GO:0000712">
    <property type="term" value="P:resolution of meiotic recombination intermediates"/>
    <property type="evidence" value="ECO:0007669"/>
    <property type="project" value="TreeGrafter"/>
</dbReference>
<evidence type="ECO:0000256" key="1">
    <source>
        <dbReference type="ARBA" id="ARBA00000185"/>
    </source>
</evidence>
<dbReference type="PROSITE" id="PS52040">
    <property type="entry name" value="TOPO_IIA"/>
    <property type="match status" value="1"/>
</dbReference>
<evidence type="ECO:0000256" key="8">
    <source>
        <dbReference type="ARBA" id="ARBA00023235"/>
    </source>
</evidence>
<keyword evidence="5" id="KW-0067">ATP-binding</keyword>
<dbReference type="InterPro" id="IPR031660">
    <property type="entry name" value="TOPRIM_C"/>
</dbReference>
<evidence type="ECO:0000313" key="12">
    <source>
        <dbReference type="Proteomes" id="UP001153678"/>
    </source>
</evidence>
<dbReference type="Pfam" id="PF00521">
    <property type="entry name" value="DNA_topoisoIV"/>
    <property type="match status" value="1"/>
</dbReference>
<comment type="caution">
    <text evidence="9">Lacks conserved residue(s) required for the propagation of feature annotation.</text>
</comment>
<proteinExistence type="predicted"/>
<dbReference type="Gene3D" id="3.90.199.10">
    <property type="entry name" value="Topoisomerase II, domain 5"/>
    <property type="match status" value="1"/>
</dbReference>
<dbReference type="GO" id="GO:0003918">
    <property type="term" value="F:DNA topoisomerase type II (double strand cut, ATP-hydrolyzing) activity"/>
    <property type="evidence" value="ECO:0007669"/>
    <property type="project" value="UniProtKB-EC"/>
</dbReference>
<keyword evidence="4" id="KW-0547">Nucleotide-binding</keyword>
<keyword evidence="8" id="KW-0413">Isomerase</keyword>
<dbReference type="GO" id="GO:0006265">
    <property type="term" value="P:DNA topological change"/>
    <property type="evidence" value="ECO:0007669"/>
    <property type="project" value="InterPro"/>
</dbReference>
<dbReference type="EC" id="5.6.2.2" evidence="3"/>
<comment type="cofactor">
    <cofactor evidence="2">
        <name>Mg(2+)</name>
        <dbReference type="ChEBI" id="CHEBI:18420"/>
    </cofactor>
</comment>
<accession>A0A9W4T9R4</accession>
<evidence type="ECO:0000256" key="9">
    <source>
        <dbReference type="PROSITE-ProRule" id="PRU01384"/>
    </source>
</evidence>
<evidence type="ECO:0000259" key="10">
    <source>
        <dbReference type="PROSITE" id="PS52040"/>
    </source>
</evidence>
<dbReference type="Pfam" id="PF16898">
    <property type="entry name" value="TOPRIM_C"/>
    <property type="match status" value="1"/>
</dbReference>
<dbReference type="Proteomes" id="UP001153678">
    <property type="component" value="Unassembled WGS sequence"/>
</dbReference>
<keyword evidence="6" id="KW-0799">Topoisomerase</keyword>
<dbReference type="GO" id="GO:0003677">
    <property type="term" value="F:DNA binding"/>
    <property type="evidence" value="ECO:0007669"/>
    <property type="project" value="UniProtKB-UniRule"/>
</dbReference>
<dbReference type="InterPro" id="IPR002205">
    <property type="entry name" value="Topo_IIA_dom_A"/>
</dbReference>
<dbReference type="AlphaFoldDB" id="A0A9W4T9R4"/>
<reference evidence="11" key="1">
    <citation type="submission" date="2022-08" db="EMBL/GenBank/DDBJ databases">
        <authorList>
            <person name="Kallberg Y."/>
            <person name="Tangrot J."/>
            <person name="Rosling A."/>
        </authorList>
    </citation>
    <scope>NUCLEOTIDE SEQUENCE</scope>
    <source>
        <strain evidence="11">Wild A</strain>
    </source>
</reference>
<dbReference type="Gene3D" id="3.30.1490.30">
    <property type="match status" value="1"/>
</dbReference>
<dbReference type="GO" id="GO:0005524">
    <property type="term" value="F:ATP binding"/>
    <property type="evidence" value="ECO:0007669"/>
    <property type="project" value="UniProtKB-KW"/>
</dbReference>